<comment type="caution">
    <text evidence="3">The sequence shown here is derived from an EMBL/GenBank/DDBJ whole genome shotgun (WGS) entry which is preliminary data.</text>
</comment>
<reference evidence="3 4" key="1">
    <citation type="submission" date="2020-04" db="EMBL/GenBank/DDBJ databases">
        <title>Ralstonia insidiosa genome sequencing and assembly.</title>
        <authorList>
            <person name="Martins R.C.R."/>
            <person name="Perdigao-Neto L.V."/>
            <person name="Levin A.S.S."/>
            <person name="Costa S.F."/>
        </authorList>
    </citation>
    <scope>NUCLEOTIDE SEQUENCE [LARGE SCALE GENOMIC DNA]</scope>
    <source>
        <strain evidence="3 4">5047</strain>
    </source>
</reference>
<keyword evidence="2" id="KW-0732">Signal</keyword>
<dbReference type="RefSeq" id="WP_169341936.1">
    <property type="nucleotide sequence ID" value="NZ_JABBZM010000042.1"/>
</dbReference>
<feature type="chain" id="PRO_5032449381" evidence="2">
    <location>
        <begin position="25"/>
        <end position="113"/>
    </location>
</feature>
<dbReference type="AlphaFoldDB" id="A0A848PBH6"/>
<evidence type="ECO:0000256" key="2">
    <source>
        <dbReference type="SAM" id="SignalP"/>
    </source>
</evidence>
<proteinExistence type="predicted"/>
<accession>A0A848PBH6</accession>
<feature type="region of interest" description="Disordered" evidence="1">
    <location>
        <begin position="25"/>
        <end position="60"/>
    </location>
</feature>
<evidence type="ECO:0000313" key="4">
    <source>
        <dbReference type="Proteomes" id="UP000575469"/>
    </source>
</evidence>
<sequence>MKKDLGVFLVFAALMVAALPEASAADAVNGAQPASTALHDAKGSGQRGNTHASKRQVRAGSLSPECARFFKAHPNGRVEATGGDDRYGYSEAGESADFNRMIDCNAQRNAMQH</sequence>
<organism evidence="3 4">
    <name type="scientific">Ralstonia insidiosa</name>
    <dbReference type="NCBI Taxonomy" id="190721"/>
    <lineage>
        <taxon>Bacteria</taxon>
        <taxon>Pseudomonadati</taxon>
        <taxon>Pseudomonadota</taxon>
        <taxon>Betaproteobacteria</taxon>
        <taxon>Burkholderiales</taxon>
        <taxon>Burkholderiaceae</taxon>
        <taxon>Ralstonia</taxon>
    </lineage>
</organism>
<dbReference type="EMBL" id="JABBZM010000042">
    <property type="protein sequence ID" value="NMV41956.1"/>
    <property type="molecule type" value="Genomic_DNA"/>
</dbReference>
<dbReference type="Proteomes" id="UP000575469">
    <property type="component" value="Unassembled WGS sequence"/>
</dbReference>
<gene>
    <name evidence="3" type="ORF">HGR00_28985</name>
</gene>
<evidence type="ECO:0000313" key="3">
    <source>
        <dbReference type="EMBL" id="NMV41956.1"/>
    </source>
</evidence>
<name>A0A848PBH6_9RALS</name>
<evidence type="ECO:0000256" key="1">
    <source>
        <dbReference type="SAM" id="MobiDB-lite"/>
    </source>
</evidence>
<protein>
    <submittedName>
        <fullName evidence="3">Uncharacterized protein</fullName>
    </submittedName>
</protein>
<feature type="signal peptide" evidence="2">
    <location>
        <begin position="1"/>
        <end position="24"/>
    </location>
</feature>